<protein>
    <submittedName>
        <fullName evidence="3">Alpha,alpha-trehalose-phosphate synthase 7</fullName>
    </submittedName>
</protein>
<dbReference type="PANTHER" id="PTHR10788">
    <property type="entry name" value="TREHALOSE-6-PHOSPHATE SYNTHASE"/>
    <property type="match status" value="1"/>
</dbReference>
<dbReference type="FunFam" id="3.40.50.1000:FF:000052">
    <property type="entry name" value="Alpha,alpha-trehalose-phosphate synthase [UDP-forming] 6"/>
    <property type="match status" value="1"/>
</dbReference>
<comment type="similarity">
    <text evidence="2">In the C-terminal section; belongs to the trehalose phosphatase family.</text>
</comment>
<dbReference type="Gene3D" id="3.40.50.2000">
    <property type="entry name" value="Glycogen Phosphorylase B"/>
    <property type="match status" value="3"/>
</dbReference>
<comment type="similarity">
    <text evidence="1">In the N-terminal section; belongs to the glycosyltransferase 20 family.</text>
</comment>
<proteinExistence type="inferred from homology"/>
<dbReference type="SUPFAM" id="SSF56784">
    <property type="entry name" value="HAD-like"/>
    <property type="match status" value="1"/>
</dbReference>
<gene>
    <name evidence="3" type="ORF">F3Y22_tig00110988pilonHSYRG00155</name>
</gene>
<dbReference type="Gene3D" id="3.40.50.1000">
    <property type="entry name" value="HAD superfamily/HAD-like"/>
    <property type="match status" value="1"/>
</dbReference>
<dbReference type="GO" id="GO:0005992">
    <property type="term" value="P:trehalose biosynthetic process"/>
    <property type="evidence" value="ECO:0007669"/>
    <property type="project" value="InterPro"/>
</dbReference>
<evidence type="ECO:0000256" key="1">
    <source>
        <dbReference type="ARBA" id="ARBA00005409"/>
    </source>
</evidence>
<dbReference type="GO" id="GO:0004805">
    <property type="term" value="F:trehalose-phosphatase activity"/>
    <property type="evidence" value="ECO:0007669"/>
    <property type="project" value="TreeGrafter"/>
</dbReference>
<dbReference type="InterPro" id="IPR036412">
    <property type="entry name" value="HAD-like_sf"/>
</dbReference>
<evidence type="ECO:0000313" key="4">
    <source>
        <dbReference type="Proteomes" id="UP000436088"/>
    </source>
</evidence>
<evidence type="ECO:0000256" key="2">
    <source>
        <dbReference type="ARBA" id="ARBA00006330"/>
    </source>
</evidence>
<reference evidence="3" key="1">
    <citation type="submission" date="2019-09" db="EMBL/GenBank/DDBJ databases">
        <title>Draft genome information of white flower Hibiscus syriacus.</title>
        <authorList>
            <person name="Kim Y.-M."/>
        </authorList>
    </citation>
    <scope>NUCLEOTIDE SEQUENCE [LARGE SCALE GENOMIC DNA]</scope>
    <source>
        <strain evidence="3">YM2019G1</strain>
    </source>
</reference>
<dbReference type="InterPro" id="IPR023214">
    <property type="entry name" value="HAD_sf"/>
</dbReference>
<dbReference type="Proteomes" id="UP000436088">
    <property type="component" value="Unassembled WGS sequence"/>
</dbReference>
<dbReference type="Pfam" id="PF00982">
    <property type="entry name" value="Glyco_transf_20"/>
    <property type="match status" value="2"/>
</dbReference>
<dbReference type="NCBIfam" id="TIGR00685">
    <property type="entry name" value="T6PP"/>
    <property type="match status" value="1"/>
</dbReference>
<sequence length="521" mass="58156">MEVLYVGSLKVDVDPKEQDDVSQPLLDRFNCVPAFLPPDILIKFYDGFCKQHLWPLFHYMLPFSTNHGGRFDRSLWEACVAANKIFSQRSIGIKIIPIGIHMDQFESVLRLVDAEWRVGELKQQFEGKTILLGVDDMDVFKGVDLKLLAMEQMLKQHPKPVSLSERVAYYSVAECVVVTAVRDGMNLTPYEYIVCRQGVSDSESSSESSGTKKSMLVVSEFIGCSPSLRGAIRVNPWNIESTAEAISMADAEKQLRHEKRYRGNLHHKHTGDVKNTVFVVSGRRRDSLATWFSPCKKLGIAAEHGYYMRWSANNVWEVCGHNSEFESKEIAEPVMKLYTEATDGSTIETKESALVWHHCDADPGFGSSQAKEMLDHLESVLANEPVTMKSGQFIVEVKPQGVNKGVVADKIFSIMAESGKQADFVLCIGDDRSDENMFEIISSVISSGVLSSNTSVFACTVGQKPSKAKYFLDDPTEVVNMLESLAEPIGKKTCDEEGRYNFSAENDIPGPCVLVIWPFES</sequence>
<dbReference type="InterPro" id="IPR001830">
    <property type="entry name" value="Glyco_trans_20"/>
</dbReference>
<dbReference type="SUPFAM" id="SSF53756">
    <property type="entry name" value="UDP-Glycosyltransferase/glycogen phosphorylase"/>
    <property type="match status" value="1"/>
</dbReference>
<accession>A0A6A2Z8G2</accession>
<evidence type="ECO:0000313" key="3">
    <source>
        <dbReference type="EMBL" id="KAE8688251.1"/>
    </source>
</evidence>
<dbReference type="Pfam" id="PF02358">
    <property type="entry name" value="Trehalose_PPase"/>
    <property type="match status" value="1"/>
</dbReference>
<dbReference type="InterPro" id="IPR003337">
    <property type="entry name" value="Trehalose_PPase"/>
</dbReference>
<comment type="caution">
    <text evidence="3">The sequence shown here is derived from an EMBL/GenBank/DDBJ whole genome shotgun (WGS) entry which is preliminary data.</text>
</comment>
<dbReference type="PANTHER" id="PTHR10788:SF113">
    <property type="entry name" value="TREHALOSE 6-PHOSPHATE PHOSPHATASE"/>
    <property type="match status" value="1"/>
</dbReference>
<dbReference type="EMBL" id="VEPZ02001191">
    <property type="protein sequence ID" value="KAE8688251.1"/>
    <property type="molecule type" value="Genomic_DNA"/>
</dbReference>
<dbReference type="AlphaFoldDB" id="A0A6A2Z8G2"/>
<dbReference type="GO" id="GO:0005829">
    <property type="term" value="C:cytosol"/>
    <property type="evidence" value="ECO:0007669"/>
    <property type="project" value="TreeGrafter"/>
</dbReference>
<dbReference type="CDD" id="cd01627">
    <property type="entry name" value="HAD_TPP"/>
    <property type="match status" value="1"/>
</dbReference>
<organism evidence="3 4">
    <name type="scientific">Hibiscus syriacus</name>
    <name type="common">Rose of Sharon</name>
    <dbReference type="NCBI Taxonomy" id="106335"/>
    <lineage>
        <taxon>Eukaryota</taxon>
        <taxon>Viridiplantae</taxon>
        <taxon>Streptophyta</taxon>
        <taxon>Embryophyta</taxon>
        <taxon>Tracheophyta</taxon>
        <taxon>Spermatophyta</taxon>
        <taxon>Magnoliopsida</taxon>
        <taxon>eudicotyledons</taxon>
        <taxon>Gunneridae</taxon>
        <taxon>Pentapetalae</taxon>
        <taxon>rosids</taxon>
        <taxon>malvids</taxon>
        <taxon>Malvales</taxon>
        <taxon>Malvaceae</taxon>
        <taxon>Malvoideae</taxon>
        <taxon>Hibiscus</taxon>
    </lineage>
</organism>
<keyword evidence="4" id="KW-1185">Reference proteome</keyword>
<name>A0A6A2Z8G2_HIBSY</name>